<gene>
    <name evidence="3" type="ORF">B0T14DRAFT_451216</name>
</gene>
<comment type="caution">
    <text evidence="3">The sequence shown here is derived from an EMBL/GenBank/DDBJ whole genome shotgun (WGS) entry which is preliminary data.</text>
</comment>
<dbReference type="Gene3D" id="3.40.50.300">
    <property type="entry name" value="P-loop containing nucleotide triphosphate hydrolases"/>
    <property type="match status" value="1"/>
</dbReference>
<name>A0AA39X6U9_9PEZI</name>
<dbReference type="Pfam" id="PF13374">
    <property type="entry name" value="TPR_10"/>
    <property type="match status" value="1"/>
</dbReference>
<keyword evidence="4" id="KW-1185">Reference proteome</keyword>
<organism evidence="3 4">
    <name type="scientific">Immersiella caudata</name>
    <dbReference type="NCBI Taxonomy" id="314043"/>
    <lineage>
        <taxon>Eukaryota</taxon>
        <taxon>Fungi</taxon>
        <taxon>Dikarya</taxon>
        <taxon>Ascomycota</taxon>
        <taxon>Pezizomycotina</taxon>
        <taxon>Sordariomycetes</taxon>
        <taxon>Sordariomycetidae</taxon>
        <taxon>Sordariales</taxon>
        <taxon>Lasiosphaeriaceae</taxon>
        <taxon>Immersiella</taxon>
    </lineage>
</organism>
<dbReference type="EMBL" id="JAULSU010000002">
    <property type="protein sequence ID" value="KAK0627900.1"/>
    <property type="molecule type" value="Genomic_DNA"/>
</dbReference>
<evidence type="ECO:0000313" key="4">
    <source>
        <dbReference type="Proteomes" id="UP001175000"/>
    </source>
</evidence>
<dbReference type="InterPro" id="IPR053137">
    <property type="entry name" value="NLR-like"/>
</dbReference>
<sequence length="1167" mass="129491">MPFWPRLRASFKGKAEAAASFLTPSPHPTTKIDAGFPSGIKVLHESSKALVDIVFIHGLTGDRERTWKSHEASEPWPKTLLPSELPTARIVTFGYDAYYVADWRGVVSENTVGDHASNLVTSLTSYREKDGTSGRPIIFVCHSLGGLVCQDALVKSKEHAEPHLQSIFQCTRAIAFLGTPHRGAGLAPWAERLSRSLGAVKQTNTRIVALLRSESEMLARIQESFHAMMMTRNSGKDTGSHVQHPIEISCFYEELPLPGIGRIVPRESAVLPGYISIGIHANHMDMARFRAADDPGFLAVCSELRRWVEAVATTQGKPERQHVPAPGTEGQSLLPESSGSGGAVFFVPYPRNAAFTGRSAIIEKLQKQPLQSGSQARTALFGLGGIGKTQIALEYAYRMRDTHPDISVFWVHASSAERFRQSFVSIATLRRIPGHDDPKADVLVLVTRWLEENKIKSGDSGPGPGPGRWLMILDNADDAQLFFPPPPRHSSNPGEYKTNTEGLGRYIPECAHGSVLVTTRNKQVGVKLSKGTMPPIEVDRMDESESEQILRTCLGVEEGNDTLLRTLASRLEHLPLALVQAAAFIDANTTAISEYLRLLDDSDHLLVDLLSEEFETVGRDSKAPRAVAETWIVSFEQIQRQDSLAGELLSLMSFFDRQAIPSKFLGLYIERQRGFGNGSNASQGNDTHITRMGKDSLRLQKALGILKAFSFFMPTVDENGQQTLSTHRLVQLVTKKWLASRMEGEAPRTMRDHFAGRALIILSSVFPFGDFENWETCRRYLPHVDAVLKHGIEDRRESRDERRAMAALLHAAGAYLSSQGRWKEAEEMQHQGVELRTELLGNENVDTLQSMGNLAFTYHSQGRLEKAESMFQDVAEGTVRLLGEEDPLSLTCMGNLASVYQAQGKWREAEALETRVVNGREKTLGEEHPDTLVAMGNLASTLWNLNRLQETERLERRVMEVTVKVRGGEHPLALTAMGNLASTYRSQGRWSEAEELEVQVVEASVRVLGREHPETLSSMGNLSATYRNQGQWDKAESLEQQVLEISKRVLGEDHPETLTSKGSLATLYRNQGRWQLAASLDKEVLEARIRVLGERHPHTLSSMANLASDWKGQGQLESCSRSRAAVSRSPAARLRILDHPKTDFFDVGRFTSRHGYGGRHRGLVLNS</sequence>
<dbReference type="SUPFAM" id="SSF48452">
    <property type="entry name" value="TPR-like"/>
    <property type="match status" value="2"/>
</dbReference>
<proteinExistence type="predicted"/>
<dbReference type="PRINTS" id="PR00381">
    <property type="entry name" value="KINESINLIGHT"/>
</dbReference>
<feature type="region of interest" description="Disordered" evidence="1">
    <location>
        <begin position="313"/>
        <end position="337"/>
    </location>
</feature>
<dbReference type="InterPro" id="IPR027417">
    <property type="entry name" value="P-loop_NTPase"/>
</dbReference>
<dbReference type="PANTHER" id="PTHR46082">
    <property type="entry name" value="ATP/GTP-BINDING PROTEIN-RELATED"/>
    <property type="match status" value="1"/>
</dbReference>
<reference evidence="3" key="1">
    <citation type="submission" date="2023-06" db="EMBL/GenBank/DDBJ databases">
        <title>Genome-scale phylogeny and comparative genomics of the fungal order Sordariales.</title>
        <authorList>
            <consortium name="Lawrence Berkeley National Laboratory"/>
            <person name="Hensen N."/>
            <person name="Bonometti L."/>
            <person name="Westerberg I."/>
            <person name="Brannstrom I.O."/>
            <person name="Guillou S."/>
            <person name="Cros-Aarteil S."/>
            <person name="Calhoun S."/>
            <person name="Haridas S."/>
            <person name="Kuo A."/>
            <person name="Mondo S."/>
            <person name="Pangilinan J."/>
            <person name="Riley R."/>
            <person name="Labutti K."/>
            <person name="Andreopoulos B."/>
            <person name="Lipzen A."/>
            <person name="Chen C."/>
            <person name="Yanf M."/>
            <person name="Daum C."/>
            <person name="Ng V."/>
            <person name="Clum A."/>
            <person name="Steindorff A."/>
            <person name="Ohm R."/>
            <person name="Martin F."/>
            <person name="Silar P."/>
            <person name="Natvig D."/>
            <person name="Lalanne C."/>
            <person name="Gautier V."/>
            <person name="Ament-Velasquez S.L."/>
            <person name="Kruys A."/>
            <person name="Hutchinson M.I."/>
            <person name="Powell A.J."/>
            <person name="Barry K."/>
            <person name="Miller A.N."/>
            <person name="Grigoriev I.V."/>
            <person name="Debuchy R."/>
            <person name="Gladieux P."/>
            <person name="Thoren M.H."/>
            <person name="Johannesson H."/>
        </authorList>
    </citation>
    <scope>NUCLEOTIDE SEQUENCE</scope>
    <source>
        <strain evidence="3">CBS 606.72</strain>
    </source>
</reference>
<dbReference type="Proteomes" id="UP001175000">
    <property type="component" value="Unassembled WGS sequence"/>
</dbReference>
<accession>A0AA39X6U9</accession>
<dbReference type="InterPro" id="IPR011990">
    <property type="entry name" value="TPR-like_helical_dom_sf"/>
</dbReference>
<evidence type="ECO:0000313" key="3">
    <source>
        <dbReference type="EMBL" id="KAK0627900.1"/>
    </source>
</evidence>
<dbReference type="Gene3D" id="3.40.50.1820">
    <property type="entry name" value="alpha/beta hydrolase"/>
    <property type="match status" value="1"/>
</dbReference>
<dbReference type="AlphaFoldDB" id="A0AA39X6U9"/>
<feature type="domain" description="AB hydrolase-1" evidence="2">
    <location>
        <begin position="53"/>
        <end position="198"/>
    </location>
</feature>
<dbReference type="SUPFAM" id="SSF53474">
    <property type="entry name" value="alpha/beta-Hydrolases"/>
    <property type="match status" value="1"/>
</dbReference>
<dbReference type="Pfam" id="PF12697">
    <property type="entry name" value="Abhydrolase_6"/>
    <property type="match status" value="1"/>
</dbReference>
<dbReference type="InterPro" id="IPR000073">
    <property type="entry name" value="AB_hydrolase_1"/>
</dbReference>
<dbReference type="SUPFAM" id="SSF52540">
    <property type="entry name" value="P-loop containing nucleoside triphosphate hydrolases"/>
    <property type="match status" value="1"/>
</dbReference>
<protein>
    <recommendedName>
        <fullName evidence="2">AB hydrolase-1 domain-containing protein</fullName>
    </recommendedName>
</protein>
<dbReference type="InterPro" id="IPR029058">
    <property type="entry name" value="AB_hydrolase_fold"/>
</dbReference>
<dbReference type="PANTHER" id="PTHR46082:SF6">
    <property type="entry name" value="AAA+ ATPASE DOMAIN-CONTAINING PROTEIN-RELATED"/>
    <property type="match status" value="1"/>
</dbReference>
<dbReference type="Gene3D" id="1.25.40.10">
    <property type="entry name" value="Tetratricopeptide repeat domain"/>
    <property type="match status" value="2"/>
</dbReference>
<evidence type="ECO:0000256" key="1">
    <source>
        <dbReference type="SAM" id="MobiDB-lite"/>
    </source>
</evidence>
<evidence type="ECO:0000259" key="2">
    <source>
        <dbReference type="Pfam" id="PF12697"/>
    </source>
</evidence>
<dbReference type="Pfam" id="PF13424">
    <property type="entry name" value="TPR_12"/>
    <property type="match status" value="3"/>
</dbReference>